<organism evidence="2 3">
    <name type="scientific">Dreissena polymorpha</name>
    <name type="common">Zebra mussel</name>
    <name type="synonym">Mytilus polymorpha</name>
    <dbReference type="NCBI Taxonomy" id="45954"/>
    <lineage>
        <taxon>Eukaryota</taxon>
        <taxon>Metazoa</taxon>
        <taxon>Spiralia</taxon>
        <taxon>Lophotrochozoa</taxon>
        <taxon>Mollusca</taxon>
        <taxon>Bivalvia</taxon>
        <taxon>Autobranchia</taxon>
        <taxon>Heteroconchia</taxon>
        <taxon>Euheterodonta</taxon>
        <taxon>Imparidentia</taxon>
        <taxon>Neoheterodontei</taxon>
        <taxon>Myida</taxon>
        <taxon>Dreissenoidea</taxon>
        <taxon>Dreissenidae</taxon>
        <taxon>Dreissena</taxon>
    </lineage>
</organism>
<evidence type="ECO:0000256" key="1">
    <source>
        <dbReference type="SAM" id="MobiDB-lite"/>
    </source>
</evidence>
<comment type="caution">
    <text evidence="2">The sequence shown here is derived from an EMBL/GenBank/DDBJ whole genome shotgun (WGS) entry which is preliminary data.</text>
</comment>
<evidence type="ECO:0000313" key="3">
    <source>
        <dbReference type="Proteomes" id="UP000828390"/>
    </source>
</evidence>
<sequence length="62" mass="6469">MSTRGSGNHVYRGSGNHVYQGGRETMSIRGSGNHVYQGVGPCLPGGRAMSTRGSGHVYQGFG</sequence>
<name>A0A9D4EWA9_DREPO</name>
<dbReference type="AlphaFoldDB" id="A0A9D4EWA9"/>
<protein>
    <submittedName>
        <fullName evidence="2">Uncharacterized protein</fullName>
    </submittedName>
</protein>
<proteinExistence type="predicted"/>
<dbReference type="EMBL" id="JAIWYP010000008">
    <property type="protein sequence ID" value="KAH3787422.1"/>
    <property type="molecule type" value="Genomic_DNA"/>
</dbReference>
<reference evidence="2" key="1">
    <citation type="journal article" date="2019" name="bioRxiv">
        <title>The Genome of the Zebra Mussel, Dreissena polymorpha: A Resource for Invasive Species Research.</title>
        <authorList>
            <person name="McCartney M.A."/>
            <person name="Auch B."/>
            <person name="Kono T."/>
            <person name="Mallez S."/>
            <person name="Zhang Y."/>
            <person name="Obille A."/>
            <person name="Becker A."/>
            <person name="Abrahante J.E."/>
            <person name="Garbe J."/>
            <person name="Badalamenti J.P."/>
            <person name="Herman A."/>
            <person name="Mangelson H."/>
            <person name="Liachko I."/>
            <person name="Sullivan S."/>
            <person name="Sone E.D."/>
            <person name="Koren S."/>
            <person name="Silverstein K.A.T."/>
            <person name="Beckman K.B."/>
            <person name="Gohl D.M."/>
        </authorList>
    </citation>
    <scope>NUCLEOTIDE SEQUENCE</scope>
    <source>
        <strain evidence="2">Duluth1</strain>
        <tissue evidence="2">Whole animal</tissue>
    </source>
</reference>
<gene>
    <name evidence="2" type="ORF">DPMN_165546</name>
</gene>
<evidence type="ECO:0000313" key="2">
    <source>
        <dbReference type="EMBL" id="KAH3787422.1"/>
    </source>
</evidence>
<keyword evidence="3" id="KW-1185">Reference proteome</keyword>
<reference evidence="2" key="2">
    <citation type="submission" date="2020-11" db="EMBL/GenBank/DDBJ databases">
        <authorList>
            <person name="McCartney M.A."/>
            <person name="Auch B."/>
            <person name="Kono T."/>
            <person name="Mallez S."/>
            <person name="Becker A."/>
            <person name="Gohl D.M."/>
            <person name="Silverstein K.A.T."/>
            <person name="Koren S."/>
            <person name="Bechman K.B."/>
            <person name="Herman A."/>
            <person name="Abrahante J.E."/>
            <person name="Garbe J."/>
        </authorList>
    </citation>
    <scope>NUCLEOTIDE SEQUENCE</scope>
    <source>
        <strain evidence="2">Duluth1</strain>
        <tissue evidence="2">Whole animal</tissue>
    </source>
</reference>
<feature type="region of interest" description="Disordered" evidence="1">
    <location>
        <begin position="1"/>
        <end position="32"/>
    </location>
</feature>
<dbReference type="Proteomes" id="UP000828390">
    <property type="component" value="Unassembled WGS sequence"/>
</dbReference>
<accession>A0A9D4EWA9</accession>